<accession>J3ND30</accession>
<dbReference type="EnsemblPlants" id="OB12G18880.1">
    <property type="protein sequence ID" value="OB12G18880.1"/>
    <property type="gene ID" value="OB12G18880"/>
</dbReference>
<proteinExistence type="predicted"/>
<organism evidence="2">
    <name type="scientific">Oryza brachyantha</name>
    <name type="common">malo sina</name>
    <dbReference type="NCBI Taxonomy" id="4533"/>
    <lineage>
        <taxon>Eukaryota</taxon>
        <taxon>Viridiplantae</taxon>
        <taxon>Streptophyta</taxon>
        <taxon>Embryophyta</taxon>
        <taxon>Tracheophyta</taxon>
        <taxon>Spermatophyta</taxon>
        <taxon>Magnoliopsida</taxon>
        <taxon>Liliopsida</taxon>
        <taxon>Poales</taxon>
        <taxon>Poaceae</taxon>
        <taxon>BOP clade</taxon>
        <taxon>Oryzoideae</taxon>
        <taxon>Oryzeae</taxon>
        <taxon>Oryzinae</taxon>
        <taxon>Oryza</taxon>
    </lineage>
</organism>
<dbReference type="Proteomes" id="UP000006038">
    <property type="component" value="Chromosome 12"/>
</dbReference>
<protein>
    <recommendedName>
        <fullName evidence="1">Reverse transcriptase Ty1/copia-type domain-containing protein</fullName>
    </recommendedName>
</protein>
<reference evidence="2" key="2">
    <citation type="submission" date="2013-04" db="UniProtKB">
        <authorList>
            <consortium name="EnsemblPlants"/>
        </authorList>
    </citation>
    <scope>IDENTIFICATION</scope>
</reference>
<dbReference type="InterPro" id="IPR013103">
    <property type="entry name" value="RVT_2"/>
</dbReference>
<dbReference type="Pfam" id="PF07727">
    <property type="entry name" value="RVT_2"/>
    <property type="match status" value="1"/>
</dbReference>
<dbReference type="AlphaFoldDB" id="J3ND30"/>
<sequence length="206" mass="23501">MQSEMDVVEGNRTWEHADLPRGHHTITLKWMFKLKMNEAGAIVKHKARLEGIDYDDAFVLVARMESVRLLLRWLLKKVGIYIDDLVIAGTKDAEGLAFNSLLIDRFGMKKITILLNYTTDNLSDSRQSPTNESTDQPKRFRVKLDPIILMVFYAIREFIGGGCALDFCLSSKRYVSAVNTELKSYVQLLADDVSCKKLIMFFSKKG</sequence>
<evidence type="ECO:0000313" key="3">
    <source>
        <dbReference type="Proteomes" id="UP000006038"/>
    </source>
</evidence>
<evidence type="ECO:0000313" key="2">
    <source>
        <dbReference type="EnsemblPlants" id="OB12G18880.1"/>
    </source>
</evidence>
<keyword evidence="3" id="KW-1185">Reference proteome</keyword>
<feature type="domain" description="Reverse transcriptase Ty1/copia-type" evidence="1">
    <location>
        <begin position="11"/>
        <end position="71"/>
    </location>
</feature>
<name>J3ND30_ORYBR</name>
<dbReference type="Gramene" id="OB12G18880.1">
    <property type="protein sequence ID" value="OB12G18880.1"/>
    <property type="gene ID" value="OB12G18880"/>
</dbReference>
<dbReference type="eggNOG" id="KOG0017">
    <property type="taxonomic scope" value="Eukaryota"/>
</dbReference>
<dbReference type="STRING" id="4533.J3ND30"/>
<reference evidence="2" key="1">
    <citation type="journal article" date="2013" name="Nat. Commun.">
        <title>Whole-genome sequencing of Oryza brachyantha reveals mechanisms underlying Oryza genome evolution.</title>
        <authorList>
            <person name="Chen J."/>
            <person name="Huang Q."/>
            <person name="Gao D."/>
            <person name="Wang J."/>
            <person name="Lang Y."/>
            <person name="Liu T."/>
            <person name="Li B."/>
            <person name="Bai Z."/>
            <person name="Luis Goicoechea J."/>
            <person name="Liang C."/>
            <person name="Chen C."/>
            <person name="Zhang W."/>
            <person name="Sun S."/>
            <person name="Liao Y."/>
            <person name="Zhang X."/>
            <person name="Yang L."/>
            <person name="Song C."/>
            <person name="Wang M."/>
            <person name="Shi J."/>
            <person name="Liu G."/>
            <person name="Liu J."/>
            <person name="Zhou H."/>
            <person name="Zhou W."/>
            <person name="Yu Q."/>
            <person name="An N."/>
            <person name="Chen Y."/>
            <person name="Cai Q."/>
            <person name="Wang B."/>
            <person name="Liu B."/>
            <person name="Min J."/>
            <person name="Huang Y."/>
            <person name="Wu H."/>
            <person name="Li Z."/>
            <person name="Zhang Y."/>
            <person name="Yin Y."/>
            <person name="Song W."/>
            <person name="Jiang J."/>
            <person name="Jackson S.A."/>
            <person name="Wing R.A."/>
            <person name="Wang J."/>
            <person name="Chen M."/>
        </authorList>
    </citation>
    <scope>NUCLEOTIDE SEQUENCE [LARGE SCALE GENOMIC DNA]</scope>
    <source>
        <strain evidence="2">cv. IRGC 101232</strain>
    </source>
</reference>
<evidence type="ECO:0000259" key="1">
    <source>
        <dbReference type="Pfam" id="PF07727"/>
    </source>
</evidence>
<dbReference type="HOGENOM" id="CLU_1333736_0_0_1"/>